<name>A0A8S1LDW0_9CILI</name>
<feature type="compositionally biased region" description="Polar residues" evidence="1">
    <location>
        <begin position="208"/>
        <end position="228"/>
    </location>
</feature>
<dbReference type="EMBL" id="CAJJDN010000017">
    <property type="protein sequence ID" value="CAD8062916.1"/>
    <property type="molecule type" value="Genomic_DNA"/>
</dbReference>
<keyword evidence="3" id="KW-1185">Reference proteome</keyword>
<evidence type="ECO:0000256" key="1">
    <source>
        <dbReference type="SAM" id="MobiDB-lite"/>
    </source>
</evidence>
<gene>
    <name evidence="2" type="ORF">PSON_ATCC_30995.1.T0170144</name>
</gene>
<feature type="region of interest" description="Disordered" evidence="1">
    <location>
        <begin position="154"/>
        <end position="238"/>
    </location>
</feature>
<dbReference type="Proteomes" id="UP000692954">
    <property type="component" value="Unassembled WGS sequence"/>
</dbReference>
<evidence type="ECO:0000313" key="2">
    <source>
        <dbReference type="EMBL" id="CAD8062916.1"/>
    </source>
</evidence>
<sequence>MFRGNYNRQSLKPQVVTFQHVLDQVNALDHRALSLLQKMVNPSQMNIYATAALVSLFAGLIREIPSELLDEKNLNWSLLHMFLNDVDKFLENLRKFKDFINKNQITSKNMQIANYWIQKYNEIQQDNQYSVSYAFVQLTQMLIKLDKQLNQRLPSSPARSLSASPSPKMNDGDDFDEIDELKPQAERMSVGDPTKAKGSKLQLVPNKPIQQTPVHKHTQSQQIKQVTPINAPIITKKK</sequence>
<dbReference type="OrthoDB" id="302492at2759"/>
<reference evidence="2" key="1">
    <citation type="submission" date="2021-01" db="EMBL/GenBank/DDBJ databases">
        <authorList>
            <consortium name="Genoscope - CEA"/>
            <person name="William W."/>
        </authorList>
    </citation>
    <scope>NUCLEOTIDE SEQUENCE</scope>
</reference>
<accession>A0A8S1LDW0</accession>
<dbReference type="AlphaFoldDB" id="A0A8S1LDW0"/>
<organism evidence="2 3">
    <name type="scientific">Paramecium sonneborni</name>
    <dbReference type="NCBI Taxonomy" id="65129"/>
    <lineage>
        <taxon>Eukaryota</taxon>
        <taxon>Sar</taxon>
        <taxon>Alveolata</taxon>
        <taxon>Ciliophora</taxon>
        <taxon>Intramacronucleata</taxon>
        <taxon>Oligohymenophorea</taxon>
        <taxon>Peniculida</taxon>
        <taxon>Parameciidae</taxon>
        <taxon>Paramecium</taxon>
    </lineage>
</organism>
<feature type="compositionally biased region" description="Low complexity" evidence="1">
    <location>
        <begin position="154"/>
        <end position="167"/>
    </location>
</feature>
<protein>
    <submittedName>
        <fullName evidence="2">Uncharacterized protein</fullName>
    </submittedName>
</protein>
<evidence type="ECO:0000313" key="3">
    <source>
        <dbReference type="Proteomes" id="UP000692954"/>
    </source>
</evidence>
<comment type="caution">
    <text evidence="2">The sequence shown here is derived from an EMBL/GenBank/DDBJ whole genome shotgun (WGS) entry which is preliminary data.</text>
</comment>
<proteinExistence type="predicted"/>